<evidence type="ECO:0000256" key="2">
    <source>
        <dbReference type="ARBA" id="ARBA00023015"/>
    </source>
</evidence>
<dbReference type="GO" id="GO:0016987">
    <property type="term" value="F:sigma factor activity"/>
    <property type="evidence" value="ECO:0007669"/>
    <property type="project" value="UniProtKB-KW"/>
</dbReference>
<evidence type="ECO:0000313" key="10">
    <source>
        <dbReference type="EMBL" id="GAP29118.1"/>
    </source>
</evidence>
<sequence>MELVTDGKAVAAQDRGEGPGTTAVQTVASRRHPAGRGSKSTSSVATSESRRAAAELEKLIGPAASGDKAAVSEILKIVYPLVRRYCAARMSGAGHLHVTADDVAQEICLATVQAIPRYRDQGKSFLAFVYGISANKVADAFRRAQLHPAYPVAEFPDAPMNEPGPEERALAMETRRAARDLMQVLSSTHREVLVMRIVLGWTAAQTAEAIGTSPGVVRVMQHRALNRLRAELRAAS</sequence>
<evidence type="ECO:0000313" key="11">
    <source>
        <dbReference type="Proteomes" id="UP000037179"/>
    </source>
</evidence>
<dbReference type="InterPro" id="IPR007630">
    <property type="entry name" value="RNA_pol_sigma70_r4"/>
</dbReference>
<dbReference type="GO" id="GO:0003677">
    <property type="term" value="F:DNA binding"/>
    <property type="evidence" value="ECO:0007669"/>
    <property type="project" value="UniProtKB-KW"/>
</dbReference>
<feature type="domain" description="RNA polymerase sigma-70 region 4" evidence="8">
    <location>
        <begin position="181"/>
        <end position="230"/>
    </location>
</feature>
<dbReference type="InterPro" id="IPR039425">
    <property type="entry name" value="RNA_pol_sigma-70-like"/>
</dbReference>
<dbReference type="PANTHER" id="PTHR43133">
    <property type="entry name" value="RNA POLYMERASE ECF-TYPE SIGMA FACTO"/>
    <property type="match status" value="1"/>
</dbReference>
<evidence type="ECO:0000256" key="6">
    <source>
        <dbReference type="SAM" id="MobiDB-lite"/>
    </source>
</evidence>
<keyword evidence="3" id="KW-0731">Sigma factor</keyword>
<dbReference type="NCBIfam" id="NF007230">
    <property type="entry name" value="PRK09648.1"/>
    <property type="match status" value="1"/>
</dbReference>
<evidence type="ECO:0000256" key="4">
    <source>
        <dbReference type="ARBA" id="ARBA00023125"/>
    </source>
</evidence>
<keyword evidence="5" id="KW-0804">Transcription</keyword>
<dbReference type="EMBL" id="CP017839">
    <property type="protein sequence ID" value="APA99902.1"/>
    <property type="molecule type" value="Genomic_DNA"/>
</dbReference>
<keyword evidence="4" id="KW-0238">DNA-binding</keyword>
<protein>
    <submittedName>
        <fullName evidence="9 10">RNA polymerase sigma factor SigD</fullName>
    </submittedName>
</protein>
<keyword evidence="2" id="KW-0805">Transcription regulation</keyword>
<dbReference type="Gene3D" id="1.10.10.10">
    <property type="entry name" value="Winged helix-like DNA-binding domain superfamily/Winged helix DNA-binding domain"/>
    <property type="match status" value="1"/>
</dbReference>
<proteinExistence type="inferred from homology"/>
<dbReference type="NCBIfam" id="TIGR02937">
    <property type="entry name" value="sigma70-ECF"/>
    <property type="match status" value="1"/>
</dbReference>
<dbReference type="InterPro" id="IPR014284">
    <property type="entry name" value="RNA_pol_sigma-70_dom"/>
</dbReference>
<reference evidence="11" key="1">
    <citation type="submission" date="2015-07" db="EMBL/GenBank/DDBJ databases">
        <title>Nocardia seriolae U-1 whole genome shotgun sequence.</title>
        <authorList>
            <person name="Imajoh M."/>
            <person name="Fukumoto Y."/>
            <person name="Sukeda M."/>
            <person name="Yamane J."/>
            <person name="Yamasaki K."/>
            <person name="Shimizu M."/>
            <person name="Ohnishi K."/>
            <person name="Oshima S."/>
        </authorList>
    </citation>
    <scope>NUCLEOTIDE SEQUENCE [LARGE SCALE GENOMIC DNA]</scope>
    <source>
        <strain evidence="11">U-1</strain>
    </source>
</reference>
<evidence type="ECO:0000259" key="7">
    <source>
        <dbReference type="Pfam" id="PF04542"/>
    </source>
</evidence>
<reference evidence="10 11" key="2">
    <citation type="journal article" date="2016" name="Genome Announc.">
        <title>Draft Genome Sequence of Erythromycin- and Oxytetracycline-Sensitive Nocardia seriolae Strain U-1 (NBRC 110359).</title>
        <authorList>
            <person name="Imajoh M."/>
            <person name="Sukeda M."/>
            <person name="Shimizu M."/>
            <person name="Yamane J."/>
            <person name="Ohnishi K."/>
            <person name="Oshima S."/>
        </authorList>
    </citation>
    <scope>NUCLEOTIDE SEQUENCE [LARGE SCALE GENOMIC DNA]</scope>
    <source>
        <strain evidence="10 11">U-1</strain>
    </source>
</reference>
<dbReference type="InterPro" id="IPR013325">
    <property type="entry name" value="RNA_pol_sigma_r2"/>
</dbReference>
<evidence type="ECO:0000256" key="1">
    <source>
        <dbReference type="ARBA" id="ARBA00010641"/>
    </source>
</evidence>
<dbReference type="Proteomes" id="UP000180166">
    <property type="component" value="Chromosome"/>
</dbReference>
<dbReference type="PANTHER" id="PTHR43133:SF58">
    <property type="entry name" value="ECF RNA POLYMERASE SIGMA FACTOR SIGD"/>
    <property type="match status" value="1"/>
</dbReference>
<name>A0ABC9YV29_9NOCA</name>
<feature type="domain" description="RNA polymerase sigma-70 region 2" evidence="7">
    <location>
        <begin position="79"/>
        <end position="145"/>
    </location>
</feature>
<reference evidence="9 12" key="3">
    <citation type="submission" date="2016-10" db="EMBL/GenBank/DDBJ databases">
        <title>Genome sequence of Nocardia seriolae strain EM150506, isolated from Anguila japonica.</title>
        <authorList>
            <person name="Han H.-J."/>
        </authorList>
    </citation>
    <scope>NUCLEOTIDE SEQUENCE [LARGE SCALE GENOMIC DNA]</scope>
    <source>
        <strain evidence="9 12">EM150506</strain>
    </source>
</reference>
<feature type="compositionally biased region" description="Low complexity" evidence="6">
    <location>
        <begin position="38"/>
        <end position="47"/>
    </location>
</feature>
<comment type="similarity">
    <text evidence="1">Belongs to the sigma-70 factor family. ECF subfamily.</text>
</comment>
<evidence type="ECO:0000259" key="8">
    <source>
        <dbReference type="Pfam" id="PF04545"/>
    </source>
</evidence>
<evidence type="ECO:0000256" key="5">
    <source>
        <dbReference type="ARBA" id="ARBA00023163"/>
    </source>
</evidence>
<evidence type="ECO:0000313" key="9">
    <source>
        <dbReference type="EMBL" id="APA99902.1"/>
    </source>
</evidence>
<dbReference type="AlphaFoldDB" id="A0ABC9YV29"/>
<dbReference type="SUPFAM" id="SSF88659">
    <property type="entry name" value="Sigma3 and sigma4 domains of RNA polymerase sigma factors"/>
    <property type="match status" value="1"/>
</dbReference>
<dbReference type="InterPro" id="IPR007627">
    <property type="entry name" value="RNA_pol_sigma70_r2"/>
</dbReference>
<dbReference type="EMBL" id="BBYQ01000049">
    <property type="protein sequence ID" value="GAP29118.1"/>
    <property type="molecule type" value="Genomic_DNA"/>
</dbReference>
<dbReference type="InterPro" id="IPR036388">
    <property type="entry name" value="WH-like_DNA-bd_sf"/>
</dbReference>
<feature type="region of interest" description="Disordered" evidence="6">
    <location>
        <begin position="1"/>
        <end position="48"/>
    </location>
</feature>
<dbReference type="Proteomes" id="UP000037179">
    <property type="component" value="Unassembled WGS sequence"/>
</dbReference>
<dbReference type="SUPFAM" id="SSF88946">
    <property type="entry name" value="Sigma2 domain of RNA polymerase sigma factors"/>
    <property type="match status" value="1"/>
</dbReference>
<gene>
    <name evidence="9" type="ORF">NS506_05866</name>
    <name evidence="10" type="ORF">NSK11_contig00049-0036</name>
</gene>
<organism evidence="10 11">
    <name type="scientific">Nocardia seriolae</name>
    <dbReference type="NCBI Taxonomy" id="37332"/>
    <lineage>
        <taxon>Bacteria</taxon>
        <taxon>Bacillati</taxon>
        <taxon>Actinomycetota</taxon>
        <taxon>Actinomycetes</taxon>
        <taxon>Mycobacteriales</taxon>
        <taxon>Nocardiaceae</taxon>
        <taxon>Nocardia</taxon>
    </lineage>
</organism>
<dbReference type="Pfam" id="PF04542">
    <property type="entry name" value="Sigma70_r2"/>
    <property type="match status" value="1"/>
</dbReference>
<dbReference type="Gene3D" id="1.10.1740.10">
    <property type="match status" value="1"/>
</dbReference>
<evidence type="ECO:0000313" key="12">
    <source>
        <dbReference type="Proteomes" id="UP000180166"/>
    </source>
</evidence>
<dbReference type="CDD" id="cd06171">
    <property type="entry name" value="Sigma70_r4"/>
    <property type="match status" value="1"/>
</dbReference>
<keyword evidence="11" id="KW-1185">Reference proteome</keyword>
<evidence type="ECO:0000256" key="3">
    <source>
        <dbReference type="ARBA" id="ARBA00023082"/>
    </source>
</evidence>
<dbReference type="Pfam" id="PF04545">
    <property type="entry name" value="Sigma70_r4"/>
    <property type="match status" value="1"/>
</dbReference>
<dbReference type="KEGG" id="nsr:NS506_05866"/>
<dbReference type="InterPro" id="IPR013324">
    <property type="entry name" value="RNA_pol_sigma_r3/r4-like"/>
</dbReference>
<accession>A0ABC9YV29</accession>